<organism evidence="1 2">
    <name type="scientific">Ceratodon purpureus</name>
    <name type="common">Fire moss</name>
    <name type="synonym">Dicranum purpureum</name>
    <dbReference type="NCBI Taxonomy" id="3225"/>
    <lineage>
        <taxon>Eukaryota</taxon>
        <taxon>Viridiplantae</taxon>
        <taxon>Streptophyta</taxon>
        <taxon>Embryophyta</taxon>
        <taxon>Bryophyta</taxon>
        <taxon>Bryophytina</taxon>
        <taxon>Bryopsida</taxon>
        <taxon>Dicranidae</taxon>
        <taxon>Pseudoditrichales</taxon>
        <taxon>Ditrichaceae</taxon>
        <taxon>Ceratodon</taxon>
    </lineage>
</organism>
<accession>A0A8T0I2R3</accession>
<evidence type="ECO:0000313" key="2">
    <source>
        <dbReference type="Proteomes" id="UP000822688"/>
    </source>
</evidence>
<dbReference type="AlphaFoldDB" id="A0A8T0I2R3"/>
<proteinExistence type="predicted"/>
<keyword evidence="2" id="KW-1185">Reference proteome</keyword>
<dbReference type="EMBL" id="CM026425">
    <property type="protein sequence ID" value="KAG0577760.1"/>
    <property type="molecule type" value="Genomic_DNA"/>
</dbReference>
<name>A0A8T0I2R3_CERPU</name>
<protein>
    <submittedName>
        <fullName evidence="1">Uncharacterized protein</fullName>
    </submittedName>
</protein>
<reference evidence="1" key="1">
    <citation type="submission" date="2020-06" db="EMBL/GenBank/DDBJ databases">
        <title>WGS assembly of Ceratodon purpureus strain R40.</title>
        <authorList>
            <person name="Carey S.B."/>
            <person name="Jenkins J."/>
            <person name="Shu S."/>
            <person name="Lovell J.T."/>
            <person name="Sreedasyam A."/>
            <person name="Maumus F."/>
            <person name="Tiley G.P."/>
            <person name="Fernandez-Pozo N."/>
            <person name="Barry K."/>
            <person name="Chen C."/>
            <person name="Wang M."/>
            <person name="Lipzen A."/>
            <person name="Daum C."/>
            <person name="Saski C.A."/>
            <person name="Payton A.C."/>
            <person name="Mcbreen J.C."/>
            <person name="Conrad R.E."/>
            <person name="Kollar L.M."/>
            <person name="Olsson S."/>
            <person name="Huttunen S."/>
            <person name="Landis J.B."/>
            <person name="Wickett N.J."/>
            <person name="Johnson M.G."/>
            <person name="Rensing S.A."/>
            <person name="Grimwood J."/>
            <person name="Schmutz J."/>
            <person name="Mcdaniel S.F."/>
        </authorList>
    </citation>
    <scope>NUCLEOTIDE SEQUENCE</scope>
    <source>
        <strain evidence="1">R40</strain>
    </source>
</reference>
<sequence>MMNARSLCAYPPAYTTVLHNGTSTTEHDVEPIKQNVTRCHQSSYQKLIYILNSS</sequence>
<comment type="caution">
    <text evidence="1">The sequence shown here is derived from an EMBL/GenBank/DDBJ whole genome shotgun (WGS) entry which is preliminary data.</text>
</comment>
<evidence type="ECO:0000313" key="1">
    <source>
        <dbReference type="EMBL" id="KAG0577760.1"/>
    </source>
</evidence>
<dbReference type="Proteomes" id="UP000822688">
    <property type="component" value="Chromosome 5"/>
</dbReference>
<gene>
    <name evidence="1" type="ORF">KC19_5G179300</name>
</gene>